<evidence type="ECO:0000259" key="1">
    <source>
        <dbReference type="Pfam" id="PF04168"/>
    </source>
</evidence>
<dbReference type="Proteomes" id="UP000004949">
    <property type="component" value="Unassembled WGS sequence"/>
</dbReference>
<dbReference type="eggNOG" id="COG2307">
    <property type="taxonomic scope" value="Bacteria"/>
</dbReference>
<accession>G6XEW2</accession>
<dbReference type="InterPro" id="IPR007296">
    <property type="entry name" value="DUF403"/>
</dbReference>
<organism evidence="2 3">
    <name type="scientific">Gluconobacter morbifer G707</name>
    <dbReference type="NCBI Taxonomy" id="1088869"/>
    <lineage>
        <taxon>Bacteria</taxon>
        <taxon>Pseudomonadati</taxon>
        <taxon>Pseudomonadota</taxon>
        <taxon>Alphaproteobacteria</taxon>
        <taxon>Acetobacterales</taxon>
        <taxon>Acetobacteraceae</taxon>
        <taxon>Gluconobacter</taxon>
    </lineage>
</organism>
<evidence type="ECO:0000313" key="3">
    <source>
        <dbReference type="Proteomes" id="UP000004949"/>
    </source>
</evidence>
<dbReference type="Pfam" id="PF04168">
    <property type="entry name" value="Alpha-E"/>
    <property type="match status" value="1"/>
</dbReference>
<evidence type="ECO:0000313" key="2">
    <source>
        <dbReference type="EMBL" id="EHH68720.1"/>
    </source>
</evidence>
<comment type="caution">
    <text evidence="2">The sequence shown here is derived from an EMBL/GenBank/DDBJ whole genome shotgun (WGS) entry which is preliminary data.</text>
</comment>
<feature type="domain" description="DUF403" evidence="1">
    <location>
        <begin position="23"/>
        <end position="332"/>
    </location>
</feature>
<keyword evidence="3" id="KW-1185">Reference proteome</keyword>
<dbReference type="PATRIC" id="fig|1088869.3.peg.25"/>
<reference evidence="2 3" key="1">
    <citation type="submission" date="2011-10" db="EMBL/GenBank/DDBJ databases">
        <title>Genome sequence of Gluconobacter morbifer G707, isolated from Drosophila gut.</title>
        <authorList>
            <person name="Lee W.-J."/>
            <person name="Kim E.-K."/>
        </authorList>
    </citation>
    <scope>NUCLEOTIDE SEQUENCE [LARGE SCALE GENOMIC DNA]</scope>
    <source>
        <strain evidence="2 3">G707</strain>
    </source>
</reference>
<dbReference type="AlphaFoldDB" id="G6XEW2"/>
<proteinExistence type="predicted"/>
<gene>
    <name evidence="2" type="ORF">GMO_00270</name>
</gene>
<sequence length="353" mass="40281">MGHVCMTQLSSPATRMLSNLNTLLSRYAESMTWLARYMERIENLARLIEVTEAFVRGPDGKTVWNTIVQIKSDDARFNALHPAATEEDYLQFYITDADNPSSIKAMAGAVRENARSVRPLISTEMWMQLNVFTRWILDLHPSDIRRTGLSALCNRIKQDCQTHTGVTEGTLYRDQAWLFYLLGRHLERSDQITRLIDTRYHMLLPDEDGVGSEIDTTQWASVLRSAAAYHAFRRLQPVMTTPANVVGFLLKNEGFPRSLALNLRQTDAVLAALSANYNLRRQNYPIQERLSELRATLEDQTAEDIIIRGLHEYMQWIQKQIEAIQNDMAASYWPPTEQLQGAEGGEQQQGTES</sequence>
<dbReference type="EMBL" id="AGQV01000001">
    <property type="protein sequence ID" value="EHH68720.1"/>
    <property type="molecule type" value="Genomic_DNA"/>
</dbReference>
<dbReference type="PANTHER" id="PTHR34595">
    <property type="entry name" value="BLR5612 PROTEIN"/>
    <property type="match status" value="1"/>
</dbReference>
<protein>
    <recommendedName>
        <fullName evidence="1">DUF403 domain-containing protein</fullName>
    </recommendedName>
</protein>
<dbReference type="STRING" id="1088869.GMO_00270"/>
<name>G6XEW2_9PROT</name>
<dbReference type="InterPro" id="IPR051680">
    <property type="entry name" value="ATP-dep_Glu-Cys_Ligase-2"/>
</dbReference>
<dbReference type="PANTHER" id="PTHR34595:SF7">
    <property type="entry name" value="SLL1039 PROTEIN"/>
    <property type="match status" value="1"/>
</dbReference>